<dbReference type="CDD" id="cd01224">
    <property type="entry name" value="PH_Collybistin_ASEF"/>
    <property type="match status" value="1"/>
</dbReference>
<feature type="region of interest" description="Disordered" evidence="4">
    <location>
        <begin position="75"/>
        <end position="104"/>
    </location>
</feature>
<dbReference type="OrthoDB" id="660555at2759"/>
<gene>
    <name evidence="9" type="primary">RhoGEF3</name>
</gene>
<dbReference type="PROSITE" id="PS50002">
    <property type="entry name" value="SH3"/>
    <property type="match status" value="1"/>
</dbReference>
<dbReference type="GO" id="GO:0035556">
    <property type="term" value="P:intracellular signal transduction"/>
    <property type="evidence" value="ECO:0007669"/>
    <property type="project" value="InterPro"/>
</dbReference>
<dbReference type="GO" id="GO:0005085">
    <property type="term" value="F:guanyl-nucleotide exchange factor activity"/>
    <property type="evidence" value="ECO:0007669"/>
    <property type="project" value="UniProtKB-KW"/>
</dbReference>
<feature type="compositionally biased region" description="Polar residues" evidence="4">
    <location>
        <begin position="199"/>
        <end position="221"/>
    </location>
</feature>
<feature type="domain" description="PH" evidence="6">
    <location>
        <begin position="1857"/>
        <end position="1963"/>
    </location>
</feature>
<dbReference type="RefSeq" id="XP_011308175.1">
    <property type="nucleotide sequence ID" value="XM_011309873.1"/>
</dbReference>
<feature type="compositionally biased region" description="Polar residues" evidence="4">
    <location>
        <begin position="525"/>
        <end position="537"/>
    </location>
</feature>
<feature type="compositionally biased region" description="Acidic residues" evidence="4">
    <location>
        <begin position="603"/>
        <end position="613"/>
    </location>
</feature>
<dbReference type="CDD" id="cd11828">
    <property type="entry name" value="SH3_ARHGEF9_like"/>
    <property type="match status" value="1"/>
</dbReference>
<dbReference type="Pfam" id="PF07653">
    <property type="entry name" value="SH3_2"/>
    <property type="match status" value="1"/>
</dbReference>
<dbReference type="InterPro" id="IPR035899">
    <property type="entry name" value="DBL_dom_sf"/>
</dbReference>
<feature type="domain" description="SH3" evidence="5">
    <location>
        <begin position="1548"/>
        <end position="1607"/>
    </location>
</feature>
<dbReference type="PROSITE" id="PS50003">
    <property type="entry name" value="PH_DOMAIN"/>
    <property type="match status" value="1"/>
</dbReference>
<evidence type="ECO:0000256" key="2">
    <source>
        <dbReference type="ARBA" id="ARBA00022658"/>
    </source>
</evidence>
<dbReference type="CDD" id="cd00160">
    <property type="entry name" value="RhoGEF"/>
    <property type="match status" value="1"/>
</dbReference>
<feature type="compositionally biased region" description="Low complexity" evidence="4">
    <location>
        <begin position="662"/>
        <end position="683"/>
    </location>
</feature>
<dbReference type="GeneID" id="105269536"/>
<organism evidence="8 9">
    <name type="scientific">Fopius arisanus</name>
    <dbReference type="NCBI Taxonomy" id="64838"/>
    <lineage>
        <taxon>Eukaryota</taxon>
        <taxon>Metazoa</taxon>
        <taxon>Ecdysozoa</taxon>
        <taxon>Arthropoda</taxon>
        <taxon>Hexapoda</taxon>
        <taxon>Insecta</taxon>
        <taxon>Pterygota</taxon>
        <taxon>Neoptera</taxon>
        <taxon>Endopterygota</taxon>
        <taxon>Hymenoptera</taxon>
        <taxon>Apocrita</taxon>
        <taxon>Ichneumonoidea</taxon>
        <taxon>Braconidae</taxon>
        <taxon>Opiinae</taxon>
        <taxon>Fopius</taxon>
    </lineage>
</organism>
<name>A0A9R1TFG9_9HYME</name>
<feature type="compositionally biased region" description="Low complexity" evidence="4">
    <location>
        <begin position="186"/>
        <end position="198"/>
    </location>
</feature>
<feature type="region of interest" description="Disordered" evidence="4">
    <location>
        <begin position="821"/>
        <end position="848"/>
    </location>
</feature>
<accession>A0A9R1TFG9</accession>
<keyword evidence="1 3" id="KW-0728">SH3 domain</keyword>
<dbReference type="Gene3D" id="2.30.30.40">
    <property type="entry name" value="SH3 Domains"/>
    <property type="match status" value="1"/>
</dbReference>
<feature type="compositionally biased region" description="Polar residues" evidence="4">
    <location>
        <begin position="80"/>
        <end position="90"/>
    </location>
</feature>
<dbReference type="Pfam" id="PF22697">
    <property type="entry name" value="SOS1_NGEF_PH"/>
    <property type="match status" value="1"/>
</dbReference>
<feature type="compositionally biased region" description="Basic and acidic residues" evidence="4">
    <location>
        <begin position="914"/>
        <end position="930"/>
    </location>
</feature>
<feature type="compositionally biased region" description="Polar residues" evidence="4">
    <location>
        <begin position="1063"/>
        <end position="1072"/>
    </location>
</feature>
<feature type="compositionally biased region" description="Basic and acidic residues" evidence="4">
    <location>
        <begin position="720"/>
        <end position="732"/>
    </location>
</feature>
<evidence type="ECO:0000313" key="8">
    <source>
        <dbReference type="Proteomes" id="UP000694866"/>
    </source>
</evidence>
<dbReference type="Pfam" id="PF00621">
    <property type="entry name" value="RhoGEF"/>
    <property type="match status" value="1"/>
</dbReference>
<dbReference type="InterPro" id="IPR053086">
    <property type="entry name" value="RhoGEF_domain"/>
</dbReference>
<dbReference type="InterPro" id="IPR055251">
    <property type="entry name" value="SOS1_NGEF_PH"/>
</dbReference>
<proteinExistence type="predicted"/>
<dbReference type="Gene3D" id="2.30.29.30">
    <property type="entry name" value="Pleckstrin-homology domain (PH domain)/Phosphotyrosine-binding domain (PTB)"/>
    <property type="match status" value="1"/>
</dbReference>
<feature type="compositionally biased region" description="Low complexity" evidence="4">
    <location>
        <begin position="154"/>
        <end position="176"/>
    </location>
</feature>
<feature type="region of interest" description="Disordered" evidence="4">
    <location>
        <begin position="128"/>
        <end position="225"/>
    </location>
</feature>
<feature type="region of interest" description="Disordered" evidence="4">
    <location>
        <begin position="409"/>
        <end position="732"/>
    </location>
</feature>
<feature type="compositionally biased region" description="Basic and acidic residues" evidence="4">
    <location>
        <begin position="538"/>
        <end position="555"/>
    </location>
</feature>
<dbReference type="InterPro" id="IPR000219">
    <property type="entry name" value="DH_dom"/>
</dbReference>
<dbReference type="Proteomes" id="UP000694866">
    <property type="component" value="Unplaced"/>
</dbReference>
<dbReference type="SUPFAM" id="SSF50729">
    <property type="entry name" value="PH domain-like"/>
    <property type="match status" value="1"/>
</dbReference>
<evidence type="ECO:0000259" key="7">
    <source>
        <dbReference type="PROSITE" id="PS50010"/>
    </source>
</evidence>
<feature type="region of interest" description="Disordered" evidence="4">
    <location>
        <begin position="1431"/>
        <end position="1450"/>
    </location>
</feature>
<feature type="domain" description="DH" evidence="7">
    <location>
        <begin position="1642"/>
        <end position="1826"/>
    </location>
</feature>
<dbReference type="PROSITE" id="PS00741">
    <property type="entry name" value="DH_1"/>
    <property type="match status" value="1"/>
</dbReference>
<feature type="compositionally biased region" description="Low complexity" evidence="4">
    <location>
        <begin position="964"/>
        <end position="1001"/>
    </location>
</feature>
<feature type="region of interest" description="Disordered" evidence="4">
    <location>
        <begin position="24"/>
        <end position="48"/>
    </location>
</feature>
<feature type="region of interest" description="Disordered" evidence="4">
    <location>
        <begin position="247"/>
        <end position="314"/>
    </location>
</feature>
<dbReference type="KEGG" id="fas:105269536"/>
<dbReference type="InterPro" id="IPR001849">
    <property type="entry name" value="PH_domain"/>
</dbReference>
<dbReference type="InterPro" id="IPR011993">
    <property type="entry name" value="PH-like_dom_sf"/>
</dbReference>
<evidence type="ECO:0000256" key="3">
    <source>
        <dbReference type="PROSITE-ProRule" id="PRU00192"/>
    </source>
</evidence>
<feature type="compositionally biased region" description="Basic residues" evidence="4">
    <location>
        <begin position="1299"/>
        <end position="1309"/>
    </location>
</feature>
<feature type="compositionally biased region" description="Low complexity" evidence="4">
    <location>
        <begin position="837"/>
        <end position="848"/>
    </location>
</feature>
<dbReference type="SMART" id="SM00325">
    <property type="entry name" value="RhoGEF"/>
    <property type="match status" value="1"/>
</dbReference>
<dbReference type="GO" id="GO:0005829">
    <property type="term" value="C:cytosol"/>
    <property type="evidence" value="ECO:0007669"/>
    <property type="project" value="TreeGrafter"/>
</dbReference>
<protein>
    <submittedName>
        <fullName evidence="9">Uncharacterized protein RhoGEF3 isoform X1</fullName>
    </submittedName>
</protein>
<feature type="compositionally biased region" description="Basic residues" evidence="4">
    <location>
        <begin position="1214"/>
        <end position="1227"/>
    </location>
</feature>
<dbReference type="Gene3D" id="1.20.900.10">
    <property type="entry name" value="Dbl homology (DH) domain"/>
    <property type="match status" value="1"/>
</dbReference>
<feature type="compositionally biased region" description="Basic and acidic residues" evidence="4">
    <location>
        <begin position="1141"/>
        <end position="1170"/>
    </location>
</feature>
<dbReference type="PANTHER" id="PTHR45834:SF3">
    <property type="entry name" value="RHO GUANINE NUCLEOTIDE EXCHANGE FACTOR 3, ISOFORM L"/>
    <property type="match status" value="1"/>
</dbReference>
<evidence type="ECO:0000259" key="5">
    <source>
        <dbReference type="PROSITE" id="PS50002"/>
    </source>
</evidence>
<dbReference type="SMART" id="SM00233">
    <property type="entry name" value="PH"/>
    <property type="match status" value="1"/>
</dbReference>
<feature type="compositionally biased region" description="Polar residues" evidence="4">
    <location>
        <begin position="879"/>
        <end position="909"/>
    </location>
</feature>
<feature type="compositionally biased region" description="Low complexity" evidence="4">
    <location>
        <begin position="91"/>
        <end position="104"/>
    </location>
</feature>
<dbReference type="CTD" id="38050"/>
<dbReference type="PANTHER" id="PTHR45834">
    <property type="entry name" value="RHO GUANINE NUCLEOTIDE EXCHANGE FACTOR 9-RELATED"/>
    <property type="match status" value="1"/>
</dbReference>
<feature type="compositionally biased region" description="Basic and acidic residues" evidence="4">
    <location>
        <begin position="1006"/>
        <end position="1032"/>
    </location>
</feature>
<feature type="compositionally biased region" description="Polar residues" evidence="4">
    <location>
        <begin position="684"/>
        <end position="709"/>
    </location>
</feature>
<dbReference type="InterPro" id="IPR036028">
    <property type="entry name" value="SH3-like_dom_sf"/>
</dbReference>
<sequence length="2043" mass="228158">MNRRDQDPLLRQHCSRLLQLAETTNIKPGRGSGKRRTQKGHGFSSNVGTGARITLQDIVRNDPGYTPNIEHLVFPERKGSNPNLSGKSSNSSAKIKTTNATASTAKSRLVEVFARPYMRGSSLQDSVNARNNHFNSTSLDSGSGAVTAGHQPGSGSSRLSSQRRWLSQTSQQSSRQHSNEDGGSHVGVSTGTTTSSSVQQPRRVSPASDSTEIADSTSNSVLRIDRERSDRSNISILHLRGASSTDSWEASKACRARPTAYNRTSSIPNAKRHEPSPKGSVTSIVNISSPAAPRNHHCREGNHRRRDASNSFFTGSSGTSGELFISGECSRELSPVRWCDREVDGVYLGRSGWVQVQQRSLDENRKSNYEAKHQNQITNTSTSGTIPLSRRAVKLSDYHCTNSEPGKCPDYTRSLTLDSTPRPDFLKLQSADYEPPSGGTSPHSIESFSPPSVTPIISPPPAFQDVAKKTRSRNTGYPKAPFLPRSNAIIDSDVISPPASPPPKNWGSQTRKVSGTPIKPRPRRQSQMASGNHQKSLGQDKYRLLSAKSLEDQSTTRRIQFAQRYRESSSSSSSSMGFRSLDSFVSRSTMPRLAENTDSSVEGYEDGDEDDNPDSSLNLGVKSPSPLDSSPDGKTISQERLGRKPLRKSPGSSDAGKLSFDSTSSSSSPSSSSTSGTGRSPNSFKRSGQNRGHQGFRNTLGSPDSLQTSRVRRSKSLQLPEKRSPGSHQAREHFNEANRVVVKITDKPATTERTRRYPLTARKAQSTEEVLNMELLREAEVVTEYLYGTRTRAPARSHVPSHFDDTQERHEPHDIYFISSKQPRQDRRAKSLQRGATTPNTTTPINDISKMRCNTSTCNYWPHCSETLYSPNQPPLMKLSQSYPTNRRVSTDSIISQSKDRTSASSSPASLDVVDDREGRNTVTRKEMKIPMKQSPNYEGTTRWEYRNARASPEVLKNPSANGTSSVTTSSSSSSDVWITTSDRTVTKSPKNPKSSGGSTPMEDTIVEKCSDAVGDKEHARPGSAPSKREISPEAQGTLEPHQRSSSLPKSFLTLESAIEGETSLQTTTATWHRNDGSRRSTPSPNTLHPDAPSSPRTAPGSPSPGHQSIPRNMERRRGTEINRTQRRIKASSTPTLLDPDESRQWSIDDGHQSHEETPRRRELSTEHPLVEATIPLVRHPRLQDATGSSNSQSTETPSYRSRDNSQQESVLQKFRKSFSLRFHKRGSKEGSTDGDGQSIPQHPPALPPDDDADSALRGLSIEGDRENEIPEFQQPQHKEEFGGDQKFRFGPLVWRSSKERKKHNKAARNAKCNSGDSGIQIEMVSGGASTGGCGGGTNIGDSSESHDTDPPDETDSPPTLRRRVNEKYRPQSELINQILIDKLKADLQQTRGTRHYNVRRTNSDLGGQRLLQWDTRGYSTALQYRRMLSTPSPIKTRPPRLSPRHSSHDIVTLRSNAKGRNSRTNLRRSLSQPLGINQLSPLMRTKTAGARFPGGHVLSEDEHDLRCGGSGGIGIGTSDDEMMSDSESSIASLTERKKSFEQAMDEELAILAEAVWDHVAIEPEELAFRAGDLIDVLDTLDKDWWWGSCRGEHGWFPAAFVRLRVSQDETVEDRLAAMVSGTDSTQSRRRASISLLSNEQVRSSVVRELVQTERDFVKVLRDVAEGYVAECRRRVDMFTEEQIDTIFINIEDLLEFQSEFLKDLEARIDWNAPYKSCVAECFLIHRNGFRMYSEYCNSHPMAMVTLQELYRHNRYSKFFEACRLMRGLIEIPLDGYLLTPVQRICKYPLQLAELLKYTKTDHPDYHKIREALDAMRAVAVLINERKRRMESLEKLAAWQLRLEGWEGEDLIEVSSQLIYQGDAVRVTTGMWTNNITLFLFDHQLVYCKKDILKRDTYIYKGRIYLDTSEVIDVPDGKDHQLGVTVRHCLKVYSCVRDKWLLFCCRSAEEKRKWLSAMAEERRLVEQDRNEGLEFPAAARQLARLAATRQQRCRPPIKPRNKTYKHEAYEMPVFQANSSNSLGRKVGTWFTFGNKKGTRMRPS</sequence>
<feature type="compositionally biased region" description="Gly residues" evidence="4">
    <location>
        <begin position="1329"/>
        <end position="1339"/>
    </location>
</feature>
<dbReference type="SMART" id="SM00326">
    <property type="entry name" value="SH3"/>
    <property type="match status" value="1"/>
</dbReference>
<evidence type="ECO:0000256" key="4">
    <source>
        <dbReference type="SAM" id="MobiDB-lite"/>
    </source>
</evidence>
<feature type="compositionally biased region" description="Polar residues" evidence="4">
    <location>
        <begin position="128"/>
        <end position="141"/>
    </location>
</feature>
<feature type="region of interest" description="Disordered" evidence="4">
    <location>
        <begin position="871"/>
        <end position="1369"/>
    </location>
</feature>
<dbReference type="PROSITE" id="PS50010">
    <property type="entry name" value="DH_2"/>
    <property type="match status" value="1"/>
</dbReference>
<feature type="compositionally biased region" description="Polar residues" evidence="4">
    <location>
        <begin position="279"/>
        <end position="289"/>
    </location>
</feature>
<evidence type="ECO:0000256" key="1">
    <source>
        <dbReference type="ARBA" id="ARBA00022443"/>
    </source>
</evidence>
<keyword evidence="8" id="KW-1185">Reference proteome</keyword>
<evidence type="ECO:0000313" key="9">
    <source>
        <dbReference type="RefSeq" id="XP_011308175.1"/>
    </source>
</evidence>
<feature type="compositionally biased region" description="Basic residues" evidence="4">
    <location>
        <begin position="294"/>
        <end position="306"/>
    </location>
</feature>
<feature type="compositionally biased region" description="Polar residues" evidence="4">
    <location>
        <begin position="1186"/>
        <end position="1200"/>
    </location>
</feature>
<dbReference type="SUPFAM" id="SSF50044">
    <property type="entry name" value="SH3-domain"/>
    <property type="match status" value="1"/>
</dbReference>
<evidence type="ECO:0000259" key="6">
    <source>
        <dbReference type="PROSITE" id="PS50003"/>
    </source>
</evidence>
<feature type="compositionally biased region" description="Low complexity" evidence="4">
    <location>
        <begin position="447"/>
        <end position="456"/>
    </location>
</feature>
<dbReference type="InterPro" id="IPR001452">
    <property type="entry name" value="SH3_domain"/>
</dbReference>
<keyword evidence="2" id="KW-0344">Guanine-nucleotide releasing factor</keyword>
<feature type="compositionally biased region" description="Basic and acidic residues" evidence="4">
    <location>
        <begin position="1277"/>
        <end position="1288"/>
    </location>
</feature>
<dbReference type="InterPro" id="IPR001331">
    <property type="entry name" value="GDS_CDC24_CS"/>
</dbReference>
<dbReference type="SUPFAM" id="SSF48065">
    <property type="entry name" value="DBL homology domain (DH-domain)"/>
    <property type="match status" value="1"/>
</dbReference>
<reference evidence="9" key="1">
    <citation type="submission" date="2025-08" db="UniProtKB">
        <authorList>
            <consortium name="RefSeq"/>
        </authorList>
    </citation>
    <scope>IDENTIFICATION</scope>
    <source>
        <strain evidence="9">USDA-PBARC FA_bdor</strain>
        <tissue evidence="9">Whole organism</tissue>
    </source>
</reference>